<dbReference type="PANTHER" id="PTHR34220">
    <property type="entry name" value="SENSOR HISTIDINE KINASE YPDA"/>
    <property type="match status" value="1"/>
</dbReference>
<dbReference type="InterPro" id="IPR003594">
    <property type="entry name" value="HATPase_dom"/>
</dbReference>
<dbReference type="Proteomes" id="UP000567922">
    <property type="component" value="Unassembled WGS sequence"/>
</dbReference>
<dbReference type="OrthoDB" id="2514702at2"/>
<dbReference type="SMART" id="SM00387">
    <property type="entry name" value="HATPase_c"/>
    <property type="match status" value="1"/>
</dbReference>
<evidence type="ECO:0000313" key="3">
    <source>
        <dbReference type="Proteomes" id="UP000567922"/>
    </source>
</evidence>
<dbReference type="Pfam" id="PF06580">
    <property type="entry name" value="His_kinase"/>
    <property type="match status" value="1"/>
</dbReference>
<gene>
    <name evidence="2" type="ORF">FHU29_003795</name>
</gene>
<sequence length="400" mass="42843">MSSVAVAVGAVVLAVLVVLAIAVWLRARQGFTTPTERAVHATLSTAGEAAKVLRRGLTAESAAESAPILSLLVGSQGMAICGADGQVLAWEGQGRQHKSSFSAVARDVVATGRQRLIRHDDMDCNRDDCEVWAFVAQPLITGEASDLPQTVGVLTAVVTGPVSPGLVRTLAEVTRYAASQLELAELDASRERLAHAEVRALRAQISPHFIYNALTTIASFVRTDPQRARELILEFADFTRYSFRSAGEFTTLAEELQNVERYLTLEQARFGEKLSVRLQVAPEVLNVVIPFLVLQPLVENAVRHGIAGNPEGGSVAINATDSGAECVLSIEDDGIGMDPERLRSGAFDSDPHDTHIGLSNVDERLRAVFGDDYGLVVETAVGAGTRVVLRVPKFRQGVTA</sequence>
<dbReference type="GO" id="GO:0000155">
    <property type="term" value="F:phosphorelay sensor kinase activity"/>
    <property type="evidence" value="ECO:0007669"/>
    <property type="project" value="InterPro"/>
</dbReference>
<dbReference type="AlphaFoldDB" id="A0A839RT21"/>
<dbReference type="InterPro" id="IPR050640">
    <property type="entry name" value="Bact_2-comp_sensor_kinase"/>
</dbReference>
<dbReference type="InterPro" id="IPR036890">
    <property type="entry name" value="HATPase_C_sf"/>
</dbReference>
<feature type="domain" description="Histidine kinase/HSP90-like ATPase" evidence="1">
    <location>
        <begin position="285"/>
        <end position="395"/>
    </location>
</feature>
<reference evidence="2 3" key="1">
    <citation type="submission" date="2020-08" db="EMBL/GenBank/DDBJ databases">
        <title>Sequencing the genomes of 1000 actinobacteria strains.</title>
        <authorList>
            <person name="Klenk H.-P."/>
        </authorList>
    </citation>
    <scope>NUCLEOTIDE SEQUENCE [LARGE SCALE GENOMIC DNA]</scope>
    <source>
        <strain evidence="2 3">DSM 45258</strain>
    </source>
</reference>
<dbReference type="RefSeq" id="WP_064441865.1">
    <property type="nucleotide sequence ID" value="NZ_BDDI01000016.1"/>
</dbReference>
<evidence type="ECO:0000313" key="2">
    <source>
        <dbReference type="EMBL" id="MBB3039326.1"/>
    </source>
</evidence>
<organism evidence="2 3">
    <name type="scientific">Hoyosella altamirensis</name>
    <dbReference type="NCBI Taxonomy" id="616997"/>
    <lineage>
        <taxon>Bacteria</taxon>
        <taxon>Bacillati</taxon>
        <taxon>Actinomycetota</taxon>
        <taxon>Actinomycetes</taxon>
        <taxon>Mycobacteriales</taxon>
        <taxon>Hoyosellaceae</taxon>
        <taxon>Hoyosella</taxon>
    </lineage>
</organism>
<dbReference type="PANTHER" id="PTHR34220:SF7">
    <property type="entry name" value="SENSOR HISTIDINE KINASE YPDA"/>
    <property type="match status" value="1"/>
</dbReference>
<dbReference type="GO" id="GO:0016020">
    <property type="term" value="C:membrane"/>
    <property type="evidence" value="ECO:0007669"/>
    <property type="project" value="InterPro"/>
</dbReference>
<keyword evidence="2" id="KW-0418">Kinase</keyword>
<dbReference type="Gene3D" id="3.30.565.10">
    <property type="entry name" value="Histidine kinase-like ATPase, C-terminal domain"/>
    <property type="match status" value="1"/>
</dbReference>
<evidence type="ECO:0000259" key="1">
    <source>
        <dbReference type="SMART" id="SM00387"/>
    </source>
</evidence>
<dbReference type="SUPFAM" id="SSF55874">
    <property type="entry name" value="ATPase domain of HSP90 chaperone/DNA topoisomerase II/histidine kinase"/>
    <property type="match status" value="1"/>
</dbReference>
<proteinExistence type="predicted"/>
<comment type="caution">
    <text evidence="2">The sequence shown here is derived from an EMBL/GenBank/DDBJ whole genome shotgun (WGS) entry which is preliminary data.</text>
</comment>
<dbReference type="CDD" id="cd16956">
    <property type="entry name" value="HATPase_YehU-like"/>
    <property type="match status" value="1"/>
</dbReference>
<dbReference type="EMBL" id="JACHWS010000003">
    <property type="protein sequence ID" value="MBB3039326.1"/>
    <property type="molecule type" value="Genomic_DNA"/>
</dbReference>
<dbReference type="InterPro" id="IPR010559">
    <property type="entry name" value="Sig_transdc_His_kin_internal"/>
</dbReference>
<protein>
    <submittedName>
        <fullName evidence="2">Two-component system LytT family sensor kinase</fullName>
        <ecNumber evidence="2">2.7.13.3</ecNumber>
    </submittedName>
</protein>
<keyword evidence="2" id="KW-0808">Transferase</keyword>
<accession>A0A839RT21</accession>
<keyword evidence="3" id="KW-1185">Reference proteome</keyword>
<name>A0A839RT21_9ACTN</name>
<dbReference type="EC" id="2.7.13.3" evidence="2"/>
<dbReference type="Pfam" id="PF02518">
    <property type="entry name" value="HATPase_c"/>
    <property type="match status" value="1"/>
</dbReference>